<dbReference type="AlphaFoldDB" id="A0A922FPA5"/>
<dbReference type="PANTHER" id="PTHR46328">
    <property type="entry name" value="FAR-RED IMPAIRED RESPONSIVE (FAR1) FAMILY PROTEIN-RELATED"/>
    <property type="match status" value="1"/>
</dbReference>
<evidence type="ECO:0000313" key="3">
    <source>
        <dbReference type="Proteomes" id="UP000811246"/>
    </source>
</evidence>
<feature type="domain" description="FAR1" evidence="1">
    <location>
        <begin position="29"/>
        <end position="112"/>
    </location>
</feature>
<sequence>MFEDSDEDNKVEPPKAGMKFGSDKKVLVYYKRYAKQEGFGVIIRRMKRDIDGSAKYVTISCASGGKYYPSVDRNLSKPRPTTKMDCKAKVNACLVNGECVLTSVDLVQNHSTVSPKKFQFFRSHKNLDEYSQKMLNLNDRVGIQMHKNFNALVTEAGGMRTWISKRKIVKILLTELEF</sequence>
<evidence type="ECO:0000259" key="1">
    <source>
        <dbReference type="Pfam" id="PF03101"/>
    </source>
</evidence>
<evidence type="ECO:0000313" key="2">
    <source>
        <dbReference type="EMBL" id="KAG6724422.1"/>
    </source>
</evidence>
<gene>
    <name evidence="2" type="ORF">I3842_03G258700</name>
</gene>
<dbReference type="Pfam" id="PF03101">
    <property type="entry name" value="FAR1"/>
    <property type="match status" value="1"/>
</dbReference>
<reference evidence="2" key="1">
    <citation type="submission" date="2021-01" db="EMBL/GenBank/DDBJ databases">
        <authorList>
            <person name="Lovell J.T."/>
            <person name="Bentley N."/>
            <person name="Bhattarai G."/>
            <person name="Jenkins J.W."/>
            <person name="Sreedasyam A."/>
            <person name="Alarcon Y."/>
            <person name="Bock C."/>
            <person name="Boston L."/>
            <person name="Carlson J."/>
            <person name="Cervantes K."/>
            <person name="Clermont K."/>
            <person name="Krom N."/>
            <person name="Kubenka K."/>
            <person name="Mamidi S."/>
            <person name="Mattison C."/>
            <person name="Monteros M."/>
            <person name="Pisani C."/>
            <person name="Plott C."/>
            <person name="Rajasekar S."/>
            <person name="Rhein H.S."/>
            <person name="Rohla C."/>
            <person name="Song M."/>
            <person name="Hilaire R.S."/>
            <person name="Shu S."/>
            <person name="Wells L."/>
            <person name="Wang X."/>
            <person name="Webber J."/>
            <person name="Heerema R.J."/>
            <person name="Klein P."/>
            <person name="Conner P."/>
            <person name="Grauke L."/>
            <person name="Grimwood J."/>
            <person name="Schmutz J."/>
            <person name="Randall J.J."/>
        </authorList>
    </citation>
    <scope>NUCLEOTIDE SEQUENCE</scope>
    <source>
        <tissue evidence="2">Leaf</tissue>
    </source>
</reference>
<name>A0A922FPA5_CARIL</name>
<dbReference type="PANTHER" id="PTHR46328:SF35">
    <property type="entry name" value="PROTEIN FAR1-RELATED SEQUENCE 5-LIKE"/>
    <property type="match status" value="1"/>
</dbReference>
<dbReference type="InterPro" id="IPR004330">
    <property type="entry name" value="FAR1_DNA_bnd_dom"/>
</dbReference>
<protein>
    <recommendedName>
        <fullName evidence="1">FAR1 domain-containing protein</fullName>
    </recommendedName>
</protein>
<comment type="caution">
    <text evidence="2">The sequence shown here is derived from an EMBL/GenBank/DDBJ whole genome shotgun (WGS) entry which is preliminary data.</text>
</comment>
<dbReference type="EMBL" id="CM031827">
    <property type="protein sequence ID" value="KAG6724422.1"/>
    <property type="molecule type" value="Genomic_DNA"/>
</dbReference>
<proteinExistence type="predicted"/>
<dbReference type="Proteomes" id="UP000811246">
    <property type="component" value="Chromosome 3"/>
</dbReference>
<organism evidence="2 3">
    <name type="scientific">Carya illinoinensis</name>
    <name type="common">Pecan</name>
    <dbReference type="NCBI Taxonomy" id="32201"/>
    <lineage>
        <taxon>Eukaryota</taxon>
        <taxon>Viridiplantae</taxon>
        <taxon>Streptophyta</taxon>
        <taxon>Embryophyta</taxon>
        <taxon>Tracheophyta</taxon>
        <taxon>Spermatophyta</taxon>
        <taxon>Magnoliopsida</taxon>
        <taxon>eudicotyledons</taxon>
        <taxon>Gunneridae</taxon>
        <taxon>Pentapetalae</taxon>
        <taxon>rosids</taxon>
        <taxon>fabids</taxon>
        <taxon>Fagales</taxon>
        <taxon>Juglandaceae</taxon>
        <taxon>Carya</taxon>
    </lineage>
</organism>
<accession>A0A922FPA5</accession>